<keyword evidence="3" id="KW-0547">Nucleotide-binding</keyword>
<name>A0A928YUN8_9GAMM</name>
<comment type="pathway">
    <text evidence="7">Carbohydrate acid metabolism; 2-dehydro-3-deoxy-D-gluconate degradation; D-glyceraldehyde 3-phosphate and pyruvate from 2-dehydro-3-deoxy-D-gluconate: step 1/2.</text>
</comment>
<dbReference type="GO" id="GO:0019698">
    <property type="term" value="P:D-galacturonate catabolic process"/>
    <property type="evidence" value="ECO:0007669"/>
    <property type="project" value="TreeGrafter"/>
</dbReference>
<reference evidence="16" key="1">
    <citation type="submission" date="2018-07" db="EMBL/GenBank/DDBJ databases">
        <title>Genome assembly of strain Ka43.</title>
        <authorList>
            <person name="Kukolya J."/>
            <person name="Nagy I."/>
            <person name="Horvath B."/>
            <person name="Toth A."/>
        </authorList>
    </citation>
    <scope>NUCLEOTIDE SEQUENCE</scope>
    <source>
        <strain evidence="16">KB43</strain>
    </source>
</reference>
<keyword evidence="5" id="KW-0067">ATP-binding</keyword>
<comment type="catalytic activity">
    <reaction evidence="9">
        <text>2-dehydro-3-deoxy-D-gluconate + ATP = 2-dehydro-3-deoxy-6-phospho-D-gluconate + ADP + H(+)</text>
        <dbReference type="Rhea" id="RHEA:14797"/>
        <dbReference type="ChEBI" id="CHEBI:15378"/>
        <dbReference type="ChEBI" id="CHEBI:30616"/>
        <dbReference type="ChEBI" id="CHEBI:57569"/>
        <dbReference type="ChEBI" id="CHEBI:57990"/>
        <dbReference type="ChEBI" id="CHEBI:456216"/>
        <dbReference type="EC" id="2.7.1.45"/>
    </reaction>
</comment>
<dbReference type="AlphaFoldDB" id="A0A928YUN8"/>
<dbReference type="Proteomes" id="UP000652567">
    <property type="component" value="Unassembled WGS sequence"/>
</dbReference>
<proteinExistence type="inferred from homology"/>
<keyword evidence="6" id="KW-0119">Carbohydrate metabolism</keyword>
<keyword evidence="17" id="KW-1185">Reference proteome</keyword>
<dbReference type="CDD" id="cd01166">
    <property type="entry name" value="KdgK"/>
    <property type="match status" value="1"/>
</dbReference>
<dbReference type="FunFam" id="3.40.1190.20:FF:000011">
    <property type="entry name" value="2-dehydro-3-deoxygluconokinase, putative"/>
    <property type="match status" value="1"/>
</dbReference>
<dbReference type="GO" id="GO:0005524">
    <property type="term" value="F:ATP binding"/>
    <property type="evidence" value="ECO:0007669"/>
    <property type="project" value="UniProtKB-KW"/>
</dbReference>
<dbReference type="Gene3D" id="3.40.1190.20">
    <property type="match status" value="1"/>
</dbReference>
<evidence type="ECO:0000256" key="3">
    <source>
        <dbReference type="ARBA" id="ARBA00022741"/>
    </source>
</evidence>
<dbReference type="EMBL" id="PRDL01000001">
    <property type="protein sequence ID" value="MBE8718901.1"/>
    <property type="molecule type" value="Genomic_DNA"/>
</dbReference>
<evidence type="ECO:0000256" key="6">
    <source>
        <dbReference type="ARBA" id="ARBA00023277"/>
    </source>
</evidence>
<evidence type="ECO:0000256" key="7">
    <source>
        <dbReference type="ARBA" id="ARBA00043951"/>
    </source>
</evidence>
<keyword evidence="2" id="KW-0808">Transferase</keyword>
<evidence type="ECO:0000256" key="4">
    <source>
        <dbReference type="ARBA" id="ARBA00022777"/>
    </source>
</evidence>
<evidence type="ECO:0000256" key="5">
    <source>
        <dbReference type="ARBA" id="ARBA00022840"/>
    </source>
</evidence>
<dbReference type="InterPro" id="IPR029056">
    <property type="entry name" value="Ribokinase-like"/>
</dbReference>
<evidence type="ECO:0000256" key="2">
    <source>
        <dbReference type="ARBA" id="ARBA00022679"/>
    </source>
</evidence>
<evidence type="ECO:0000256" key="12">
    <source>
        <dbReference type="ARBA" id="ARBA00067931"/>
    </source>
</evidence>
<dbReference type="InterPro" id="IPR011611">
    <property type="entry name" value="PfkB_dom"/>
</dbReference>
<dbReference type="Pfam" id="PF00294">
    <property type="entry name" value="PfkB"/>
    <property type="match status" value="1"/>
</dbReference>
<dbReference type="GO" id="GO:0005829">
    <property type="term" value="C:cytosol"/>
    <property type="evidence" value="ECO:0007669"/>
    <property type="project" value="TreeGrafter"/>
</dbReference>
<dbReference type="PROSITE" id="PS00584">
    <property type="entry name" value="PFKB_KINASES_2"/>
    <property type="match status" value="1"/>
</dbReference>
<dbReference type="InterPro" id="IPR002173">
    <property type="entry name" value="Carboh/pur_kinase_PfkB_CS"/>
</dbReference>
<evidence type="ECO:0000256" key="13">
    <source>
        <dbReference type="ARBA" id="ARBA00075711"/>
    </source>
</evidence>
<evidence type="ECO:0000256" key="9">
    <source>
        <dbReference type="ARBA" id="ARBA00050729"/>
    </source>
</evidence>
<comment type="caution">
    <text evidence="16">The sequence shown here is derived from an EMBL/GenBank/DDBJ whole genome shotgun (WGS) entry which is preliminary data.</text>
</comment>
<evidence type="ECO:0000256" key="11">
    <source>
        <dbReference type="ARBA" id="ARBA00066369"/>
    </source>
</evidence>
<comment type="similarity">
    <text evidence="1">Belongs to the carbohydrate kinase PfkB family.</text>
</comment>
<dbReference type="GO" id="GO:0006974">
    <property type="term" value="P:DNA damage response"/>
    <property type="evidence" value="ECO:0007669"/>
    <property type="project" value="TreeGrafter"/>
</dbReference>
<dbReference type="RefSeq" id="WP_193911847.1">
    <property type="nucleotide sequence ID" value="NZ_PRDL01000001.1"/>
</dbReference>
<dbReference type="GO" id="GO:0008673">
    <property type="term" value="F:2-dehydro-3-deoxygluconokinase activity"/>
    <property type="evidence" value="ECO:0007669"/>
    <property type="project" value="UniProtKB-EC"/>
</dbReference>
<evidence type="ECO:0000256" key="8">
    <source>
        <dbReference type="ARBA" id="ARBA00044254"/>
    </source>
</evidence>
<dbReference type="GO" id="GO:0042840">
    <property type="term" value="P:D-glucuronate catabolic process"/>
    <property type="evidence" value="ECO:0007669"/>
    <property type="project" value="TreeGrafter"/>
</dbReference>
<evidence type="ECO:0000256" key="14">
    <source>
        <dbReference type="ARBA" id="ARBA00080545"/>
    </source>
</evidence>
<dbReference type="PANTHER" id="PTHR43085:SF15">
    <property type="entry name" value="2-DEHYDRO-3-DEOXYGLUCONOKINASE"/>
    <property type="match status" value="1"/>
</dbReference>
<sequence>MAHIAAIGEVMVELSPFPVNDANGRDVMALSFAGDTYNTSVYMARLGLQTDYVTQLGDDPYSARILDAMKAENISTGFIKQLPGRSPGLYIIRNTPDGEREFFYWRKEAPARELFSNPDTTRELTEKLSKVNCVYLSGITLAIIGEEGRKALLQVLPQLREKGVQIAFDSNFRPRLWADRQQAQQAMRDILQFTDIALLTLDDEDLLWGDDSVEGCIERYKDVAIKELVLKRGASDTIIIQQGQQTRVPVPPVSNIVDTTGAGDTFNAGYLAGRLNGLSPVDAAKQGTRCAAAVIRHRGGVIDKAVFHKEIQG</sequence>
<evidence type="ECO:0000313" key="16">
    <source>
        <dbReference type="EMBL" id="MBE8718901.1"/>
    </source>
</evidence>
<protein>
    <recommendedName>
        <fullName evidence="12">2-dehydro-3-deoxygluconokinase</fullName>
        <ecNumber evidence="11">2.7.1.45</ecNumber>
    </recommendedName>
    <alternativeName>
        <fullName evidence="13">2-keto-3-deoxygluconokinase</fullName>
    </alternativeName>
    <alternativeName>
        <fullName evidence="14">3-deoxy-2-oxo-D-gluconate kinase</fullName>
    </alternativeName>
    <alternativeName>
        <fullName evidence="8">KDG kinase</fullName>
    </alternativeName>
</protein>
<dbReference type="EC" id="2.7.1.45" evidence="11"/>
<comment type="function">
    <text evidence="10">Catalyzes the phosphorylation of 2-keto-3-deoxygluconate (KDG) to produce 2-keto-3-deoxy-6-phosphogluconate (KDPG).</text>
</comment>
<evidence type="ECO:0000256" key="1">
    <source>
        <dbReference type="ARBA" id="ARBA00010688"/>
    </source>
</evidence>
<dbReference type="InterPro" id="IPR050306">
    <property type="entry name" value="PfkB_Carbo_kinase"/>
</dbReference>
<gene>
    <name evidence="16" type="ORF">C4F51_17135</name>
</gene>
<evidence type="ECO:0000313" key="17">
    <source>
        <dbReference type="Proteomes" id="UP000652567"/>
    </source>
</evidence>
<evidence type="ECO:0000259" key="15">
    <source>
        <dbReference type="Pfam" id="PF00294"/>
    </source>
</evidence>
<keyword evidence="4 16" id="KW-0418">Kinase</keyword>
<dbReference type="SUPFAM" id="SSF53613">
    <property type="entry name" value="Ribokinase-like"/>
    <property type="match status" value="1"/>
</dbReference>
<evidence type="ECO:0000256" key="10">
    <source>
        <dbReference type="ARBA" id="ARBA00054997"/>
    </source>
</evidence>
<dbReference type="PANTHER" id="PTHR43085">
    <property type="entry name" value="HEXOKINASE FAMILY MEMBER"/>
    <property type="match status" value="1"/>
</dbReference>
<accession>A0A928YUN8</accession>
<feature type="domain" description="Carbohydrate kinase PfkB" evidence="15">
    <location>
        <begin position="1"/>
        <end position="301"/>
    </location>
</feature>
<organism evidence="16 17">
    <name type="scientific">Cellvibrio polysaccharolyticus</name>
    <dbReference type="NCBI Taxonomy" id="2082724"/>
    <lineage>
        <taxon>Bacteria</taxon>
        <taxon>Pseudomonadati</taxon>
        <taxon>Pseudomonadota</taxon>
        <taxon>Gammaproteobacteria</taxon>
        <taxon>Cellvibrionales</taxon>
        <taxon>Cellvibrionaceae</taxon>
        <taxon>Cellvibrio</taxon>
    </lineage>
</organism>